<dbReference type="InterPro" id="IPR036390">
    <property type="entry name" value="WH_DNA-bd_sf"/>
</dbReference>
<feature type="non-terminal residue" evidence="7">
    <location>
        <position position="1"/>
    </location>
</feature>
<evidence type="ECO:0000256" key="4">
    <source>
        <dbReference type="ARBA" id="ARBA00023163"/>
    </source>
</evidence>
<dbReference type="AlphaFoldDB" id="C3Y2E5"/>
<keyword evidence="5" id="KW-0539">Nucleus</keyword>
<dbReference type="InterPro" id="IPR003316">
    <property type="entry name" value="E2F_WHTH_DNA-bd_dom"/>
</dbReference>
<dbReference type="PANTHER" id="PTHR12081:SF18">
    <property type="entry name" value="TRANSCRIPTION FACTOR E2F2-RELATED"/>
    <property type="match status" value="1"/>
</dbReference>
<keyword evidence="4 5" id="KW-0804">Transcription</keyword>
<name>C3Y2E5_BRAFL</name>
<dbReference type="eggNOG" id="KOG2578">
    <property type="taxonomic scope" value="Eukaryota"/>
</dbReference>
<comment type="subcellular location">
    <subcellularLocation>
        <location evidence="5">Nucleus</location>
    </subcellularLocation>
</comment>
<dbReference type="Pfam" id="PF02319">
    <property type="entry name" value="WHD_E2F_TDP"/>
    <property type="match status" value="1"/>
</dbReference>
<evidence type="ECO:0000256" key="1">
    <source>
        <dbReference type="ARBA" id="ARBA00010940"/>
    </source>
</evidence>
<proteinExistence type="inferred from homology"/>
<dbReference type="InParanoid" id="C3Y2E5"/>
<dbReference type="GO" id="GO:0005634">
    <property type="term" value="C:nucleus"/>
    <property type="evidence" value="ECO:0007669"/>
    <property type="project" value="UniProtKB-SubCell"/>
</dbReference>
<comment type="similarity">
    <text evidence="1 5">Belongs to the E2F/DP family.</text>
</comment>
<evidence type="ECO:0000256" key="3">
    <source>
        <dbReference type="ARBA" id="ARBA00023125"/>
    </source>
</evidence>
<dbReference type="InterPro" id="IPR015633">
    <property type="entry name" value="E2F"/>
</dbReference>
<dbReference type="PANTHER" id="PTHR12081">
    <property type="entry name" value="TRANSCRIPTION FACTOR E2F"/>
    <property type="match status" value="1"/>
</dbReference>
<evidence type="ECO:0000313" key="7">
    <source>
        <dbReference type="EMBL" id="EEN65500.1"/>
    </source>
</evidence>
<sequence>VERRRIYDIVNVLESVQVVSRLAKNRYNWHGRTLLNNTLSRLKVQGLEMKYDEMMEQVKQQEEEDEFEPRSRKAPLHVNKDMNMPNRTGYRFDASSILKAGATAIAMSRRDKSLGAMSQKFIMLFLASNVKDISLETAAKVLIGEGGPCADENSKFKSK</sequence>
<dbReference type="InterPro" id="IPR036388">
    <property type="entry name" value="WH-like_DNA-bd_sf"/>
</dbReference>
<dbReference type="STRING" id="7739.C3Y2E5"/>
<reference evidence="7" key="1">
    <citation type="journal article" date="2008" name="Nature">
        <title>The amphioxus genome and the evolution of the chordate karyotype.</title>
        <authorList>
            <consortium name="US DOE Joint Genome Institute (JGI-PGF)"/>
            <person name="Putnam N.H."/>
            <person name="Butts T."/>
            <person name="Ferrier D.E.K."/>
            <person name="Furlong R.F."/>
            <person name="Hellsten U."/>
            <person name="Kawashima T."/>
            <person name="Robinson-Rechavi M."/>
            <person name="Shoguchi E."/>
            <person name="Terry A."/>
            <person name="Yu J.-K."/>
            <person name="Benito-Gutierrez E.L."/>
            <person name="Dubchak I."/>
            <person name="Garcia-Fernandez J."/>
            <person name="Gibson-Brown J.J."/>
            <person name="Grigoriev I.V."/>
            <person name="Horton A.C."/>
            <person name="de Jong P.J."/>
            <person name="Jurka J."/>
            <person name="Kapitonov V.V."/>
            <person name="Kohara Y."/>
            <person name="Kuroki Y."/>
            <person name="Lindquist E."/>
            <person name="Lucas S."/>
            <person name="Osoegawa K."/>
            <person name="Pennacchio L.A."/>
            <person name="Salamov A.A."/>
            <person name="Satou Y."/>
            <person name="Sauka-Spengler T."/>
            <person name="Schmutz J."/>
            <person name="Shin-I T."/>
            <person name="Toyoda A."/>
            <person name="Bronner-Fraser M."/>
            <person name="Fujiyama A."/>
            <person name="Holland L.Z."/>
            <person name="Holland P.W.H."/>
            <person name="Satoh N."/>
            <person name="Rokhsar D.S."/>
        </authorList>
    </citation>
    <scope>NUCLEOTIDE SEQUENCE [LARGE SCALE GENOMIC DNA]</scope>
    <source>
        <strain evidence="7">S238N-H82</strain>
        <tissue evidence="7">Testes</tissue>
    </source>
</reference>
<feature type="non-terminal residue" evidence="7">
    <location>
        <position position="159"/>
    </location>
</feature>
<gene>
    <name evidence="7" type="ORF">BRAFLDRAFT_151454</name>
</gene>
<dbReference type="GO" id="GO:0000978">
    <property type="term" value="F:RNA polymerase II cis-regulatory region sequence-specific DNA binding"/>
    <property type="evidence" value="ECO:0007669"/>
    <property type="project" value="InterPro"/>
</dbReference>
<feature type="domain" description="E2F/DP family winged-helix DNA-binding" evidence="6">
    <location>
        <begin position="1"/>
        <end position="31"/>
    </location>
</feature>
<evidence type="ECO:0000256" key="5">
    <source>
        <dbReference type="RuleBase" id="RU003796"/>
    </source>
</evidence>
<dbReference type="SUPFAM" id="SSF46785">
    <property type="entry name" value="Winged helix' DNA-binding domain"/>
    <property type="match status" value="1"/>
</dbReference>
<dbReference type="GO" id="GO:0005667">
    <property type="term" value="C:transcription regulator complex"/>
    <property type="evidence" value="ECO:0007669"/>
    <property type="project" value="InterPro"/>
</dbReference>
<dbReference type="GO" id="GO:0006357">
    <property type="term" value="P:regulation of transcription by RNA polymerase II"/>
    <property type="evidence" value="ECO:0007669"/>
    <property type="project" value="InterPro"/>
</dbReference>
<keyword evidence="2 5" id="KW-0805">Transcription regulation</keyword>
<dbReference type="EMBL" id="GG666481">
    <property type="protein sequence ID" value="EEN65500.1"/>
    <property type="molecule type" value="Genomic_DNA"/>
</dbReference>
<accession>C3Y2E5</accession>
<protein>
    <recommendedName>
        <fullName evidence="6">E2F/DP family winged-helix DNA-binding domain-containing protein</fullName>
    </recommendedName>
</protein>
<organism>
    <name type="scientific">Branchiostoma floridae</name>
    <name type="common">Florida lancelet</name>
    <name type="synonym">Amphioxus</name>
    <dbReference type="NCBI Taxonomy" id="7739"/>
    <lineage>
        <taxon>Eukaryota</taxon>
        <taxon>Metazoa</taxon>
        <taxon>Chordata</taxon>
        <taxon>Cephalochordata</taxon>
        <taxon>Leptocardii</taxon>
        <taxon>Amphioxiformes</taxon>
        <taxon>Branchiostomatidae</taxon>
        <taxon>Branchiostoma</taxon>
    </lineage>
</organism>
<keyword evidence="3 5" id="KW-0238">DNA-binding</keyword>
<evidence type="ECO:0000259" key="6">
    <source>
        <dbReference type="Pfam" id="PF02319"/>
    </source>
</evidence>
<dbReference type="Gene3D" id="1.10.10.10">
    <property type="entry name" value="Winged helix-like DNA-binding domain superfamily/Winged helix DNA-binding domain"/>
    <property type="match status" value="2"/>
</dbReference>
<evidence type="ECO:0000256" key="2">
    <source>
        <dbReference type="ARBA" id="ARBA00023015"/>
    </source>
</evidence>